<dbReference type="CDD" id="cd09757">
    <property type="entry name" value="Cas8c_I-C"/>
    <property type="match status" value="1"/>
</dbReference>
<dbReference type="NCBIfam" id="TIGR01863">
    <property type="entry name" value="cas_Csd1"/>
    <property type="match status" value="1"/>
</dbReference>
<protein>
    <submittedName>
        <fullName evidence="1">CRISPR-associated protein Csd1</fullName>
    </submittedName>
</protein>
<dbReference type="RefSeq" id="WP_184263155.1">
    <property type="nucleotide sequence ID" value="NZ_JACIIX010000005.1"/>
</dbReference>
<dbReference type="Pfam" id="PF09709">
    <property type="entry name" value="Cas_Csd1"/>
    <property type="match status" value="1"/>
</dbReference>
<name>A0A7W9ZHR3_NOVIT</name>
<gene>
    <name evidence="1" type="ORF">FHS48_001739</name>
</gene>
<dbReference type="Proteomes" id="UP000544872">
    <property type="component" value="Unassembled WGS sequence"/>
</dbReference>
<evidence type="ECO:0000313" key="2">
    <source>
        <dbReference type="Proteomes" id="UP000544872"/>
    </source>
</evidence>
<keyword evidence="2" id="KW-1185">Reference proteome</keyword>
<evidence type="ECO:0000313" key="1">
    <source>
        <dbReference type="EMBL" id="MBB6210324.1"/>
    </source>
</evidence>
<dbReference type="AlphaFoldDB" id="A0A7W9ZHR3"/>
<dbReference type="EMBL" id="JACIIX010000005">
    <property type="protein sequence ID" value="MBB6210324.1"/>
    <property type="molecule type" value="Genomic_DNA"/>
</dbReference>
<comment type="caution">
    <text evidence="1">The sequence shown here is derived from an EMBL/GenBank/DDBJ whole genome shotgun (WGS) entry which is preliminary data.</text>
</comment>
<organism evidence="1 2">
    <name type="scientific">Novispirillum itersonii</name>
    <name type="common">Aquaspirillum itersonii</name>
    <dbReference type="NCBI Taxonomy" id="189"/>
    <lineage>
        <taxon>Bacteria</taxon>
        <taxon>Pseudomonadati</taxon>
        <taxon>Pseudomonadota</taxon>
        <taxon>Alphaproteobacteria</taxon>
        <taxon>Rhodospirillales</taxon>
        <taxon>Novispirillaceae</taxon>
        <taxon>Novispirillum</taxon>
    </lineage>
</organism>
<proteinExistence type="predicted"/>
<accession>A0A7W9ZHR3</accession>
<sequence>MILQRLNELYDRLAAEDGEGEIPRLGFGVERISWAVVLRADGSVRGVTDLRNTVITRQGKGKKETSKVLPRPMVVPKPASPRTSGVMAFPFWDKTSYALGAEEGGDPKKIAKHFPAFRALQAEVLTGVDDAGARAFLAFLAQWQPEQAAGLEHWAEITATNVVFMLDGEPGFLHDRPAFRDAWLARCAAAEGDVVTGQCLITGQIQPVAKVHSPLRGVVDAQTSGAAMVSFNKESFCSYGRSAKDQGLSAPIGQPAAFAYTTALNHLLRGSDANRQKLTIGDTTLVYWANLHLKDGGEALVHSFLTGDGLEGDAETEQRLDRALRQIRAGVPPRDVLGVEADTRFYLLGLSAPGKARLTVRYWEETTLGAVLTNVQRHHAAMAVVPSGPNPAEEPQMFGLWQCLTTLVPEQKREEVPGPLVTTLLNAVLHGTPYPAALLPLVLERIRHGQSEKFDPLSALRVGLLKATLIRNYSQEITVSLNPQDKTPAYCLGRLFAVLEKAQKDALPGLNATIKDRYFAAASATPAMVFPVLLKLATHHIAKDEYGQTKDRQIGEIMELLTSEGAMPDRLSLSEQAHFAVGYYHQRTDLYRKKADSAAASPDVSSDEAAK</sequence>
<dbReference type="InterPro" id="IPR010144">
    <property type="entry name" value="CRISPR-assoc_prot_Csd1-typ"/>
</dbReference>
<reference evidence="1 2" key="1">
    <citation type="submission" date="2020-08" db="EMBL/GenBank/DDBJ databases">
        <title>Genomic Encyclopedia of Type Strains, Phase IV (KMG-IV): sequencing the most valuable type-strain genomes for metagenomic binning, comparative biology and taxonomic classification.</title>
        <authorList>
            <person name="Goeker M."/>
        </authorList>
    </citation>
    <scope>NUCLEOTIDE SEQUENCE [LARGE SCALE GENOMIC DNA]</scope>
    <source>
        <strain evidence="1 2">DSM 11590</strain>
    </source>
</reference>